<evidence type="ECO:0000256" key="1">
    <source>
        <dbReference type="ARBA" id="ARBA00004123"/>
    </source>
</evidence>
<keyword evidence="5" id="KW-0690">Ribosome biogenesis</keyword>
<feature type="region of interest" description="Disordered" evidence="7">
    <location>
        <begin position="1"/>
        <end position="82"/>
    </location>
</feature>
<dbReference type="AlphaFoldDB" id="A0A6G1K0M5"/>
<evidence type="ECO:0000256" key="6">
    <source>
        <dbReference type="ARBA" id="ARBA00023242"/>
    </source>
</evidence>
<feature type="compositionally biased region" description="Low complexity" evidence="7">
    <location>
        <begin position="38"/>
        <end position="50"/>
    </location>
</feature>
<dbReference type="Pfam" id="PF09135">
    <property type="entry name" value="Alb1"/>
    <property type="match status" value="1"/>
</dbReference>
<evidence type="ECO:0000256" key="5">
    <source>
        <dbReference type="ARBA" id="ARBA00022517"/>
    </source>
</evidence>
<feature type="compositionally biased region" description="Basic residues" evidence="7">
    <location>
        <begin position="63"/>
        <end position="78"/>
    </location>
</feature>
<evidence type="ECO:0000313" key="9">
    <source>
        <dbReference type="Proteomes" id="UP000799428"/>
    </source>
</evidence>
<evidence type="ECO:0000256" key="7">
    <source>
        <dbReference type="SAM" id="MobiDB-lite"/>
    </source>
</evidence>
<evidence type="ECO:0000256" key="3">
    <source>
        <dbReference type="ARBA" id="ARBA00022448"/>
    </source>
</evidence>
<sequence length="200" mass="21939">MAKTGKMKKKQSTIHSRAARRAVSPSINLDKSVKSTTRDSSPPKTKTSTSIALGARPTGITKSKSKSKPLKRQQRVRRERGLERAVDVMDKREVKVQKSVVKEKKVVERKKGWEEVNVEKGRLLGLAAGKKGNAFEALEGQKGDVEGREWVSDEEMPEIDGGEVQVYGDVEMVPVASEQANEVVAAESVSLSLAVEDELL</sequence>
<feature type="compositionally biased region" description="Basic residues" evidence="7">
    <location>
        <begin position="1"/>
        <end position="20"/>
    </location>
</feature>
<gene>
    <name evidence="8" type="ORF">K504DRAFT_505794</name>
</gene>
<organism evidence="8 9">
    <name type="scientific">Pleomassaria siparia CBS 279.74</name>
    <dbReference type="NCBI Taxonomy" id="1314801"/>
    <lineage>
        <taxon>Eukaryota</taxon>
        <taxon>Fungi</taxon>
        <taxon>Dikarya</taxon>
        <taxon>Ascomycota</taxon>
        <taxon>Pezizomycotina</taxon>
        <taxon>Dothideomycetes</taxon>
        <taxon>Pleosporomycetidae</taxon>
        <taxon>Pleosporales</taxon>
        <taxon>Pleomassariaceae</taxon>
        <taxon>Pleomassaria</taxon>
    </lineage>
</organism>
<dbReference type="OrthoDB" id="5304887at2759"/>
<proteinExistence type="predicted"/>
<evidence type="ECO:0008006" key="10">
    <source>
        <dbReference type="Google" id="ProtNLM"/>
    </source>
</evidence>
<keyword evidence="9" id="KW-1185">Reference proteome</keyword>
<protein>
    <recommendedName>
        <fullName evidence="10">Alb1-domain-containing protein</fullName>
    </recommendedName>
</protein>
<evidence type="ECO:0000256" key="2">
    <source>
        <dbReference type="ARBA" id="ARBA00004496"/>
    </source>
</evidence>
<keyword evidence="4" id="KW-0963">Cytoplasm</keyword>
<dbReference type="GO" id="GO:0005737">
    <property type="term" value="C:cytoplasm"/>
    <property type="evidence" value="ECO:0007669"/>
    <property type="project" value="UniProtKB-SubCell"/>
</dbReference>
<dbReference type="InterPro" id="IPR053278">
    <property type="entry name" value="Pre-60S_factor_ECM1"/>
</dbReference>
<keyword evidence="6" id="KW-0539">Nucleus</keyword>
<reference evidence="8" key="1">
    <citation type="journal article" date="2020" name="Stud. Mycol.">
        <title>101 Dothideomycetes genomes: a test case for predicting lifestyles and emergence of pathogens.</title>
        <authorList>
            <person name="Haridas S."/>
            <person name="Albert R."/>
            <person name="Binder M."/>
            <person name="Bloem J."/>
            <person name="Labutti K."/>
            <person name="Salamov A."/>
            <person name="Andreopoulos B."/>
            <person name="Baker S."/>
            <person name="Barry K."/>
            <person name="Bills G."/>
            <person name="Bluhm B."/>
            <person name="Cannon C."/>
            <person name="Castanera R."/>
            <person name="Culley D."/>
            <person name="Daum C."/>
            <person name="Ezra D."/>
            <person name="Gonzalez J."/>
            <person name="Henrissat B."/>
            <person name="Kuo A."/>
            <person name="Liang C."/>
            <person name="Lipzen A."/>
            <person name="Lutzoni F."/>
            <person name="Magnuson J."/>
            <person name="Mondo S."/>
            <person name="Nolan M."/>
            <person name="Ohm R."/>
            <person name="Pangilinan J."/>
            <person name="Park H.-J."/>
            <person name="Ramirez L."/>
            <person name="Alfaro M."/>
            <person name="Sun H."/>
            <person name="Tritt A."/>
            <person name="Yoshinaga Y."/>
            <person name="Zwiers L.-H."/>
            <person name="Turgeon B."/>
            <person name="Goodwin S."/>
            <person name="Spatafora J."/>
            <person name="Crous P."/>
            <person name="Grigoriev I."/>
        </authorList>
    </citation>
    <scope>NUCLEOTIDE SEQUENCE</scope>
    <source>
        <strain evidence="8">CBS 279.74</strain>
    </source>
</reference>
<dbReference type="GO" id="GO:0000055">
    <property type="term" value="P:ribosomal large subunit export from nucleus"/>
    <property type="evidence" value="ECO:0007669"/>
    <property type="project" value="TreeGrafter"/>
</dbReference>
<dbReference type="InterPro" id="IPR022784">
    <property type="entry name" value="Ribosome_bgen_Alb1"/>
</dbReference>
<name>A0A6G1K0M5_9PLEO</name>
<accession>A0A6G1K0M5</accession>
<dbReference type="PANTHER" id="PTHR28280">
    <property type="entry name" value="SHUTTLING PRE-60S FACTOR ECM1"/>
    <property type="match status" value="1"/>
</dbReference>
<dbReference type="PANTHER" id="PTHR28280:SF1">
    <property type="entry name" value="SHUTTLING PRE-60S FACTOR ECM1"/>
    <property type="match status" value="1"/>
</dbReference>
<keyword evidence="3" id="KW-0813">Transport</keyword>
<dbReference type="GO" id="GO:0030687">
    <property type="term" value="C:preribosome, large subunit precursor"/>
    <property type="evidence" value="ECO:0007669"/>
    <property type="project" value="TreeGrafter"/>
</dbReference>
<dbReference type="GO" id="GO:0005730">
    <property type="term" value="C:nucleolus"/>
    <property type="evidence" value="ECO:0007669"/>
    <property type="project" value="TreeGrafter"/>
</dbReference>
<evidence type="ECO:0000313" key="8">
    <source>
        <dbReference type="EMBL" id="KAF2706075.1"/>
    </source>
</evidence>
<dbReference type="EMBL" id="MU005777">
    <property type="protein sequence ID" value="KAF2706075.1"/>
    <property type="molecule type" value="Genomic_DNA"/>
</dbReference>
<comment type="subcellular location">
    <subcellularLocation>
        <location evidence="2">Cytoplasm</location>
    </subcellularLocation>
    <subcellularLocation>
        <location evidence="1">Nucleus</location>
    </subcellularLocation>
</comment>
<dbReference type="Proteomes" id="UP000799428">
    <property type="component" value="Unassembled WGS sequence"/>
</dbReference>
<evidence type="ECO:0000256" key="4">
    <source>
        <dbReference type="ARBA" id="ARBA00022490"/>
    </source>
</evidence>